<dbReference type="InterPro" id="IPR001128">
    <property type="entry name" value="Cyt_P450"/>
</dbReference>
<dbReference type="GO" id="GO:0016705">
    <property type="term" value="F:oxidoreductase activity, acting on paired donors, with incorporation or reduction of molecular oxygen"/>
    <property type="evidence" value="ECO:0007669"/>
    <property type="project" value="InterPro"/>
</dbReference>
<dbReference type="OrthoDB" id="9978233at2759"/>
<dbReference type="EMBL" id="JNBR01001833">
    <property type="protein sequence ID" value="OQR84821.1"/>
    <property type="molecule type" value="Genomic_DNA"/>
</dbReference>
<comment type="caution">
    <text evidence="8">The sequence shown here is derived from an EMBL/GenBank/DDBJ whole genome shotgun (WGS) entry which is preliminary data.</text>
</comment>
<dbReference type="InterPro" id="IPR036396">
    <property type="entry name" value="Cyt_P450_sf"/>
</dbReference>
<gene>
    <name evidence="8" type="ORF">ACHHYP_12781</name>
</gene>
<dbReference type="AlphaFoldDB" id="A0A1V9YGI5"/>
<accession>A0A1V9YGI5</accession>
<comment type="similarity">
    <text evidence="1">Belongs to the cytochrome P450 family.</text>
</comment>
<evidence type="ECO:0000256" key="4">
    <source>
        <dbReference type="ARBA" id="ARBA00023002"/>
    </source>
</evidence>
<dbReference type="STRING" id="1202772.A0A1V9YGI5"/>
<evidence type="ECO:0000313" key="9">
    <source>
        <dbReference type="Proteomes" id="UP000243579"/>
    </source>
</evidence>
<dbReference type="PANTHER" id="PTHR24286">
    <property type="entry name" value="CYTOCHROME P450 26"/>
    <property type="match status" value="1"/>
</dbReference>
<evidence type="ECO:0000313" key="8">
    <source>
        <dbReference type="EMBL" id="OQR84821.1"/>
    </source>
</evidence>
<keyword evidence="4" id="KW-0560">Oxidoreductase</keyword>
<dbReference type="Proteomes" id="UP000243579">
    <property type="component" value="Unassembled WGS sequence"/>
</dbReference>
<dbReference type="GO" id="GO:0004497">
    <property type="term" value="F:monooxygenase activity"/>
    <property type="evidence" value="ECO:0007669"/>
    <property type="project" value="UniProtKB-KW"/>
</dbReference>
<keyword evidence="3" id="KW-0479">Metal-binding</keyword>
<dbReference type="GO" id="GO:0016702">
    <property type="term" value="F:oxidoreductase activity, acting on single donors with incorporation of molecular oxygen, incorporation of two atoms of oxygen"/>
    <property type="evidence" value="ECO:0007669"/>
    <property type="project" value="InterPro"/>
</dbReference>
<dbReference type="Pfam" id="PF00305">
    <property type="entry name" value="Lipoxygenase"/>
    <property type="match status" value="1"/>
</dbReference>
<dbReference type="Gene3D" id="1.10.630.10">
    <property type="entry name" value="Cytochrome P450"/>
    <property type="match status" value="1"/>
</dbReference>
<protein>
    <recommendedName>
        <fullName evidence="7">Lipoxygenase domain-containing protein</fullName>
    </recommendedName>
</protein>
<reference evidence="8 9" key="1">
    <citation type="journal article" date="2014" name="Genome Biol. Evol.">
        <title>The secreted proteins of Achlya hypogyna and Thraustotheca clavata identify the ancestral oomycete secretome and reveal gene acquisitions by horizontal gene transfer.</title>
        <authorList>
            <person name="Misner I."/>
            <person name="Blouin N."/>
            <person name="Leonard G."/>
            <person name="Richards T.A."/>
            <person name="Lane C.E."/>
        </authorList>
    </citation>
    <scope>NUCLEOTIDE SEQUENCE [LARGE SCALE GENOMIC DNA]</scope>
    <source>
        <strain evidence="8 9">ATCC 48635</strain>
    </source>
</reference>
<dbReference type="PROSITE" id="PS51393">
    <property type="entry name" value="LIPOXYGENASE_3"/>
    <property type="match status" value="1"/>
</dbReference>
<evidence type="ECO:0000256" key="3">
    <source>
        <dbReference type="ARBA" id="ARBA00022723"/>
    </source>
</evidence>
<dbReference type="GO" id="GO:0020037">
    <property type="term" value="F:heme binding"/>
    <property type="evidence" value="ECO:0007669"/>
    <property type="project" value="InterPro"/>
</dbReference>
<dbReference type="InterPro" id="IPR036226">
    <property type="entry name" value="LipOase_C_sf"/>
</dbReference>
<name>A0A1V9YGI5_ACHHY</name>
<keyword evidence="5" id="KW-0408">Iron</keyword>
<evidence type="ECO:0000256" key="5">
    <source>
        <dbReference type="ARBA" id="ARBA00023004"/>
    </source>
</evidence>
<evidence type="ECO:0000259" key="7">
    <source>
        <dbReference type="PROSITE" id="PS51393"/>
    </source>
</evidence>
<sequence>MGNSHSVQTSDAPPLPASKRSNSIFSLLNFAKNPNAAMAQGRDTLGDLFLLESAVLSEKIIGFCGPDMLAQYDGQVEAGGIVRAGALPSGIVELLGPILPVLDGNVHAIRKKFVMAAFTEDQLTAYAPTIFSIVQNEHAAWAAHGGSISLGLLSKKLVFKVFLAVLFGLTNIPPIEYDTKYDQYRDEVDGFIAGISKSATAPDAHAVACKQRLITELIGPAIVASQARVKAGAPRPCVLDALVAGDGLSDAQLRLEGLHMLFAGLGGVQCLVVNSLTVMAKFPDISEKLQEARAAFVTRCPTPADRWRHFDQLGYANQFLLEVKRFYTAGPTQLFGRTATELTFQTPDGTYSVPKGALAVAGLNATNKHPEVWADPSVFNPDRFANFDTTTDLYTLCPHSIGKMVGGRRCAGQDLATAVMQASLVSLFDFKWTFAPGQDFTLETGKSTPMPVGNIMVTAFQHRHEVGEDGCDVANWHLLNMPEAKALAGVAAEVSEDEDDARLDLWTRLMIKLIGKKQSRWNKPVANEVLTIPKSQVTLPKITLIQTDIQVATEDEDWPNQPWLEIQQSNFLRDYAPFVDNFEHTWLPGEDMERYVMSKVGKMWPRVNVHWNDRYSDRAVELIAFNGFGQHLLTKLPEAHDDGSYYGIELNFMRTLEVRPGFAKYGANAYFNKKGKVTKIVRGGVTSRPGDATWEYAKLCFRGSLQTKITAVDHLLGIHATVANIMVIANREQLPPTHPLRRLIKPFTFRSVAINYGAGRALFWPKGMLQRAYALSTLGMKQTWDYGLSHFKYETFPERRVRQNIDTVTLPFHEDGMDYWNIVRTFVSNYVDLYYKADSAIANDEHVRKFWSFLDDKLPFDMRPLTLENLKDFVAHGIFLVSSMHNHLGTIAEYVSDPAFCPSAWVEGELAGRPGNAVRLALIMTATGFAQPAITEDFSQIMLDDAAKAVCKKFTADVTAFIDVVDTRNLSRPQAYQSFNPKTMEMAVSI</sequence>
<dbReference type="Gene3D" id="1.20.245.10">
    <property type="entry name" value="Lipoxygenase-1, Domain 5"/>
    <property type="match status" value="1"/>
</dbReference>
<dbReference type="SUPFAM" id="SSF48484">
    <property type="entry name" value="Lipoxigenase"/>
    <property type="match status" value="1"/>
</dbReference>
<dbReference type="Pfam" id="PF00067">
    <property type="entry name" value="p450"/>
    <property type="match status" value="1"/>
</dbReference>
<evidence type="ECO:0000256" key="1">
    <source>
        <dbReference type="ARBA" id="ARBA00010617"/>
    </source>
</evidence>
<proteinExistence type="inferred from homology"/>
<keyword evidence="2" id="KW-0349">Heme</keyword>
<dbReference type="GO" id="GO:0005506">
    <property type="term" value="F:iron ion binding"/>
    <property type="evidence" value="ECO:0007669"/>
    <property type="project" value="InterPro"/>
</dbReference>
<keyword evidence="6" id="KW-0503">Monooxygenase</keyword>
<feature type="domain" description="Lipoxygenase" evidence="7">
    <location>
        <begin position="694"/>
        <end position="851"/>
    </location>
</feature>
<dbReference type="CDD" id="cd00302">
    <property type="entry name" value="cytochrome_P450"/>
    <property type="match status" value="1"/>
</dbReference>
<dbReference type="GO" id="GO:0016125">
    <property type="term" value="P:sterol metabolic process"/>
    <property type="evidence" value="ECO:0007669"/>
    <property type="project" value="TreeGrafter"/>
</dbReference>
<dbReference type="SUPFAM" id="SSF48264">
    <property type="entry name" value="Cytochrome P450"/>
    <property type="match status" value="1"/>
</dbReference>
<keyword evidence="9" id="KW-1185">Reference proteome</keyword>
<dbReference type="InterPro" id="IPR013819">
    <property type="entry name" value="LipOase_C"/>
</dbReference>
<evidence type="ECO:0000256" key="6">
    <source>
        <dbReference type="ARBA" id="ARBA00023033"/>
    </source>
</evidence>
<organism evidence="8 9">
    <name type="scientific">Achlya hypogyna</name>
    <name type="common">Oomycete</name>
    <name type="synonym">Protoachlya hypogyna</name>
    <dbReference type="NCBI Taxonomy" id="1202772"/>
    <lineage>
        <taxon>Eukaryota</taxon>
        <taxon>Sar</taxon>
        <taxon>Stramenopiles</taxon>
        <taxon>Oomycota</taxon>
        <taxon>Saprolegniomycetes</taxon>
        <taxon>Saprolegniales</taxon>
        <taxon>Achlyaceae</taxon>
        <taxon>Achlya</taxon>
    </lineage>
</organism>
<dbReference type="PANTHER" id="PTHR24286:SF384">
    <property type="entry name" value="P450, PUTATIVE (EUROFUNG)-RELATED"/>
    <property type="match status" value="1"/>
</dbReference>
<evidence type="ECO:0000256" key="2">
    <source>
        <dbReference type="ARBA" id="ARBA00022617"/>
    </source>
</evidence>